<dbReference type="Proteomes" id="UP000321408">
    <property type="component" value="Chromosome"/>
</dbReference>
<organism evidence="1 2">
    <name type="scientific">Promethearchaeum syntrophicum</name>
    <dbReference type="NCBI Taxonomy" id="2594042"/>
    <lineage>
        <taxon>Archaea</taxon>
        <taxon>Promethearchaeati</taxon>
        <taxon>Promethearchaeota</taxon>
        <taxon>Promethearchaeia</taxon>
        <taxon>Promethearchaeales</taxon>
        <taxon>Promethearchaeaceae</taxon>
        <taxon>Promethearchaeum</taxon>
    </lineage>
</organism>
<protein>
    <submittedName>
        <fullName evidence="1">Uncharacterized protein</fullName>
    </submittedName>
</protein>
<dbReference type="KEGG" id="psyt:DSAG12_01069"/>
<proteinExistence type="predicted"/>
<reference evidence="1 2" key="2">
    <citation type="journal article" date="2024" name="Int. J. Syst. Evol. Microbiol.">
        <title>Promethearchaeum syntrophicum gen. nov., sp. nov., an anaerobic, obligately syntrophic archaeon, the first isolate of the lineage 'Asgard' archaea, and proposal of the new archaeal phylum Promethearchaeota phyl. nov. and kingdom Promethearchaeati regn. nov.</title>
        <authorList>
            <person name="Imachi H."/>
            <person name="Nobu M.K."/>
            <person name="Kato S."/>
            <person name="Takaki Y."/>
            <person name="Miyazaki M."/>
            <person name="Miyata M."/>
            <person name="Ogawara M."/>
            <person name="Saito Y."/>
            <person name="Sakai S."/>
            <person name="Tahara Y.O."/>
            <person name="Takano Y."/>
            <person name="Tasumi E."/>
            <person name="Uematsu K."/>
            <person name="Yoshimura T."/>
            <person name="Itoh T."/>
            <person name="Ohkuma M."/>
            <person name="Takai K."/>
        </authorList>
    </citation>
    <scope>NUCLEOTIDE SEQUENCE [LARGE SCALE GENOMIC DNA]</scope>
    <source>
        <strain evidence="1 2">MK-D1</strain>
    </source>
</reference>
<evidence type="ECO:0000313" key="1">
    <source>
        <dbReference type="EMBL" id="QEE15244.1"/>
    </source>
</evidence>
<keyword evidence="2" id="KW-1185">Reference proteome</keyword>
<dbReference type="GeneID" id="41329067"/>
<dbReference type="AlphaFoldDB" id="A0A5B9D7Z1"/>
<evidence type="ECO:0000313" key="2">
    <source>
        <dbReference type="Proteomes" id="UP000321408"/>
    </source>
</evidence>
<name>A0A5B9D7Z1_9ARCH</name>
<sequence>MAVFIKRKKFLALEQNRSELHYLHDSLSQELIRINSELRNIEYRINFFGVTDKLLEEKKEILIFANWLKQEIDETFQTLHKNN</sequence>
<reference evidence="1 2" key="1">
    <citation type="journal article" date="2020" name="Nature">
        <title>Isolation of an archaeon at the prokaryote-eukaryote interface.</title>
        <authorList>
            <person name="Imachi H."/>
            <person name="Nobu M.K."/>
            <person name="Nakahara N."/>
            <person name="Morono Y."/>
            <person name="Ogawara M."/>
            <person name="Takaki Y."/>
            <person name="Takano Y."/>
            <person name="Uematsu K."/>
            <person name="Ikuta T."/>
            <person name="Ito M."/>
            <person name="Matsui Y."/>
            <person name="Miyazaki M."/>
            <person name="Murata K."/>
            <person name="Saito Y."/>
            <person name="Sakai S."/>
            <person name="Song C."/>
            <person name="Tasumi E."/>
            <person name="Yamanaka Y."/>
            <person name="Yamaguchi T."/>
            <person name="Kamagata Y."/>
            <person name="Tamaki H."/>
            <person name="Takai K."/>
        </authorList>
    </citation>
    <scope>NUCLEOTIDE SEQUENCE [LARGE SCALE GENOMIC DNA]</scope>
    <source>
        <strain evidence="1 2">MK-D1</strain>
    </source>
</reference>
<dbReference type="RefSeq" id="WP_147662162.1">
    <property type="nucleotide sequence ID" value="NZ_CP042905.2"/>
</dbReference>
<accession>A0A5B9D7Z1</accession>
<gene>
    <name evidence="1" type="ORF">DSAG12_01069</name>
</gene>
<dbReference type="EMBL" id="CP042905">
    <property type="protein sequence ID" value="QEE15244.1"/>
    <property type="molecule type" value="Genomic_DNA"/>
</dbReference>